<evidence type="ECO:0000313" key="2">
    <source>
        <dbReference type="Proteomes" id="UP001501598"/>
    </source>
</evidence>
<organism evidence="1 2">
    <name type="scientific">Pseudonocardia xishanensis</name>
    <dbReference type="NCBI Taxonomy" id="630995"/>
    <lineage>
        <taxon>Bacteria</taxon>
        <taxon>Bacillati</taxon>
        <taxon>Actinomycetota</taxon>
        <taxon>Actinomycetes</taxon>
        <taxon>Pseudonocardiales</taxon>
        <taxon>Pseudonocardiaceae</taxon>
        <taxon>Pseudonocardia</taxon>
    </lineage>
</organism>
<keyword evidence="2" id="KW-1185">Reference proteome</keyword>
<evidence type="ECO:0000313" key="1">
    <source>
        <dbReference type="EMBL" id="GAA4538665.1"/>
    </source>
</evidence>
<name>A0ABP8RI07_9PSEU</name>
<dbReference type="Proteomes" id="UP001501598">
    <property type="component" value="Unassembled WGS sequence"/>
</dbReference>
<reference evidence="2" key="1">
    <citation type="journal article" date="2019" name="Int. J. Syst. Evol. Microbiol.">
        <title>The Global Catalogue of Microorganisms (GCM) 10K type strain sequencing project: providing services to taxonomists for standard genome sequencing and annotation.</title>
        <authorList>
            <consortium name="The Broad Institute Genomics Platform"/>
            <consortium name="The Broad Institute Genome Sequencing Center for Infectious Disease"/>
            <person name="Wu L."/>
            <person name="Ma J."/>
        </authorList>
    </citation>
    <scope>NUCLEOTIDE SEQUENCE [LARGE SCALE GENOMIC DNA]</scope>
    <source>
        <strain evidence="2">JCM 17906</strain>
    </source>
</reference>
<gene>
    <name evidence="1" type="ORF">GCM10023175_08940</name>
</gene>
<sequence>MRALNVAGVMEGTVLPRVPGRDFAGIVVDGPARWRGAEVWGTGGDLGFAPG</sequence>
<accession>A0ABP8RI07</accession>
<protein>
    <submittedName>
        <fullName evidence="1">Uncharacterized protein</fullName>
    </submittedName>
</protein>
<proteinExistence type="predicted"/>
<dbReference type="RefSeq" id="WP_345412963.1">
    <property type="nucleotide sequence ID" value="NZ_BAABGT010000013.1"/>
</dbReference>
<dbReference type="EMBL" id="BAABGT010000013">
    <property type="protein sequence ID" value="GAA4538665.1"/>
    <property type="molecule type" value="Genomic_DNA"/>
</dbReference>
<comment type="caution">
    <text evidence="1">The sequence shown here is derived from an EMBL/GenBank/DDBJ whole genome shotgun (WGS) entry which is preliminary data.</text>
</comment>